<keyword evidence="1 2" id="KW-0238">DNA-binding</keyword>
<dbReference type="InterPro" id="IPR001647">
    <property type="entry name" value="HTH_TetR"/>
</dbReference>
<evidence type="ECO:0000256" key="1">
    <source>
        <dbReference type="ARBA" id="ARBA00023125"/>
    </source>
</evidence>
<comment type="caution">
    <text evidence="4">The sequence shown here is derived from an EMBL/GenBank/DDBJ whole genome shotgun (WGS) entry which is preliminary data.</text>
</comment>
<evidence type="ECO:0000313" key="5">
    <source>
        <dbReference type="Proteomes" id="UP000243528"/>
    </source>
</evidence>
<dbReference type="RefSeq" id="WP_106536561.1">
    <property type="nucleotide sequence ID" value="NZ_ML142899.1"/>
</dbReference>
<dbReference type="InterPro" id="IPR050109">
    <property type="entry name" value="HTH-type_TetR-like_transc_reg"/>
</dbReference>
<gene>
    <name evidence="4" type="ORF">CLV30_104177</name>
</gene>
<evidence type="ECO:0000313" key="4">
    <source>
        <dbReference type="EMBL" id="PSL05311.1"/>
    </source>
</evidence>
<feature type="DNA-binding region" description="H-T-H motif" evidence="2">
    <location>
        <begin position="32"/>
        <end position="51"/>
    </location>
</feature>
<sequence>MSEQGRAGTDTAACIREVALDLFSRQGYERSTLREIADALGISKAAVYYHYRTKVEILDDLLRPSVEGEESIISDAEADASALADAAHRRALVERYVDLLLANRRVTTYALNDLAGIANSTHLERMRHNDARLVSLLANGDLSVQQRVRTAAAMGAMVAVLALPDVPEDVLRRELLAVVREVLDLPAKDPGT</sequence>
<dbReference type="AlphaFoldDB" id="A0A2P8E770"/>
<reference evidence="4 5" key="1">
    <citation type="submission" date="2018-03" db="EMBL/GenBank/DDBJ databases">
        <title>Genomic Encyclopedia of Archaeal and Bacterial Type Strains, Phase II (KMG-II): from individual species to whole genera.</title>
        <authorList>
            <person name="Goeker M."/>
        </authorList>
    </citation>
    <scope>NUCLEOTIDE SEQUENCE [LARGE SCALE GENOMIC DNA]</scope>
    <source>
        <strain evidence="4 5">DSM 45211</strain>
    </source>
</reference>
<dbReference type="GO" id="GO:0003700">
    <property type="term" value="F:DNA-binding transcription factor activity"/>
    <property type="evidence" value="ECO:0007669"/>
    <property type="project" value="TreeGrafter"/>
</dbReference>
<name>A0A2P8E770_9ACTN</name>
<dbReference type="GO" id="GO:0000976">
    <property type="term" value="F:transcription cis-regulatory region binding"/>
    <property type="evidence" value="ECO:0007669"/>
    <property type="project" value="TreeGrafter"/>
</dbReference>
<dbReference type="Gene3D" id="1.10.357.10">
    <property type="entry name" value="Tetracycline Repressor, domain 2"/>
    <property type="match status" value="1"/>
</dbReference>
<dbReference type="PANTHER" id="PTHR30055">
    <property type="entry name" value="HTH-TYPE TRANSCRIPTIONAL REGULATOR RUTR"/>
    <property type="match status" value="1"/>
</dbReference>
<accession>A0A2P8E770</accession>
<organism evidence="4 5">
    <name type="scientific">Haloactinopolyspora alba</name>
    <dbReference type="NCBI Taxonomy" id="648780"/>
    <lineage>
        <taxon>Bacteria</taxon>
        <taxon>Bacillati</taxon>
        <taxon>Actinomycetota</taxon>
        <taxon>Actinomycetes</taxon>
        <taxon>Jiangellales</taxon>
        <taxon>Jiangellaceae</taxon>
        <taxon>Haloactinopolyspora</taxon>
    </lineage>
</organism>
<dbReference type="SUPFAM" id="SSF46689">
    <property type="entry name" value="Homeodomain-like"/>
    <property type="match status" value="1"/>
</dbReference>
<keyword evidence="5" id="KW-1185">Reference proteome</keyword>
<dbReference type="InterPro" id="IPR009057">
    <property type="entry name" value="Homeodomain-like_sf"/>
</dbReference>
<dbReference type="PANTHER" id="PTHR30055:SF146">
    <property type="entry name" value="HTH-TYPE TRANSCRIPTIONAL DUAL REGULATOR CECR"/>
    <property type="match status" value="1"/>
</dbReference>
<dbReference type="EMBL" id="PYGE01000004">
    <property type="protein sequence ID" value="PSL05311.1"/>
    <property type="molecule type" value="Genomic_DNA"/>
</dbReference>
<feature type="domain" description="HTH tetR-type" evidence="3">
    <location>
        <begin position="9"/>
        <end position="69"/>
    </location>
</feature>
<proteinExistence type="predicted"/>
<protein>
    <submittedName>
        <fullName evidence="4">TetR family transcriptional regulator</fullName>
    </submittedName>
</protein>
<dbReference type="Proteomes" id="UP000243528">
    <property type="component" value="Unassembled WGS sequence"/>
</dbReference>
<dbReference type="Pfam" id="PF00440">
    <property type="entry name" value="TetR_N"/>
    <property type="match status" value="1"/>
</dbReference>
<dbReference type="PROSITE" id="PS50977">
    <property type="entry name" value="HTH_TETR_2"/>
    <property type="match status" value="1"/>
</dbReference>
<dbReference type="OrthoDB" id="3766519at2"/>
<dbReference type="PRINTS" id="PR00455">
    <property type="entry name" value="HTHTETR"/>
</dbReference>
<evidence type="ECO:0000259" key="3">
    <source>
        <dbReference type="PROSITE" id="PS50977"/>
    </source>
</evidence>
<evidence type="ECO:0000256" key="2">
    <source>
        <dbReference type="PROSITE-ProRule" id="PRU00335"/>
    </source>
</evidence>